<evidence type="ECO:0000313" key="3">
    <source>
        <dbReference type="EMBL" id="CEO50851.1"/>
    </source>
</evidence>
<keyword evidence="2" id="KW-0732">Signal</keyword>
<feature type="chain" id="PRO_5002134402" description="Chitin-binding type-4 domain-containing protein" evidence="2">
    <location>
        <begin position="20"/>
        <end position="248"/>
    </location>
</feature>
<accession>A0A0B7K819</accession>
<organism evidence="3">
    <name type="scientific">Bionectria ochroleuca</name>
    <name type="common">Gliocladium roseum</name>
    <dbReference type="NCBI Taxonomy" id="29856"/>
    <lineage>
        <taxon>Eukaryota</taxon>
        <taxon>Fungi</taxon>
        <taxon>Dikarya</taxon>
        <taxon>Ascomycota</taxon>
        <taxon>Pezizomycotina</taxon>
        <taxon>Sordariomycetes</taxon>
        <taxon>Hypocreomycetidae</taxon>
        <taxon>Hypocreales</taxon>
        <taxon>Bionectriaceae</taxon>
        <taxon>Clonostachys</taxon>
    </lineage>
</organism>
<dbReference type="AlphaFoldDB" id="A0A0B7K819"/>
<evidence type="ECO:0000256" key="1">
    <source>
        <dbReference type="SAM" id="MobiDB-lite"/>
    </source>
</evidence>
<feature type="region of interest" description="Disordered" evidence="1">
    <location>
        <begin position="167"/>
        <end position="193"/>
    </location>
</feature>
<dbReference type="PANTHER" id="PTHR36182:SF1">
    <property type="entry name" value="PROTEIN, PUTATIVE (AFU_ORTHOLOGUE AFUA_6G10930)-RELATED"/>
    <property type="match status" value="1"/>
</dbReference>
<gene>
    <name evidence="3" type="ORF">BN869_000006909_1</name>
</gene>
<reference evidence="3" key="1">
    <citation type="submission" date="2015-01" db="EMBL/GenBank/DDBJ databases">
        <authorList>
            <person name="Durling Mikael"/>
        </authorList>
    </citation>
    <scope>NUCLEOTIDE SEQUENCE</scope>
</reference>
<name>A0A0B7K819_BIOOC</name>
<evidence type="ECO:0008006" key="4">
    <source>
        <dbReference type="Google" id="ProtNLM"/>
    </source>
</evidence>
<sequence>MKLSIAASLLGLLAFGANAHMEVMSPPPFRSRYNSYTTDIDYSMTNPLSGSGSDFPCKGYHSLLGTSQGQSVATWKPGSTYTMTVAGSATHNGGSCQVSLSYDKGKTFKVIHSYIGNCPLQTSWSFTLPNDTPAGSALFAWSWWNNLGNREMYMNCAHVTISSAKSADTRDIGADGEEEDAQVEKRAPSDPFASRPNMFVANVGNGCSTLETYDVVFPNPGPDVTYASSKTASPVGSCGTTFARAFKA</sequence>
<feature type="signal peptide" evidence="2">
    <location>
        <begin position="1"/>
        <end position="19"/>
    </location>
</feature>
<dbReference type="PANTHER" id="PTHR36182">
    <property type="entry name" value="PROTEIN, PUTATIVE (AFU_ORTHOLOGUE AFUA_6G10930)-RELATED"/>
    <property type="match status" value="1"/>
</dbReference>
<dbReference type="EMBL" id="CDPU01000020">
    <property type="protein sequence ID" value="CEO50851.1"/>
    <property type="molecule type" value="Genomic_DNA"/>
</dbReference>
<evidence type="ECO:0000256" key="2">
    <source>
        <dbReference type="SAM" id="SignalP"/>
    </source>
</evidence>
<proteinExistence type="predicted"/>
<dbReference type="Gene3D" id="2.70.50.70">
    <property type="match status" value="1"/>
</dbReference>
<protein>
    <recommendedName>
        <fullName evidence="4">Chitin-binding type-4 domain-containing protein</fullName>
    </recommendedName>
</protein>